<dbReference type="Proteomes" id="UP000233551">
    <property type="component" value="Unassembled WGS sequence"/>
</dbReference>
<evidence type="ECO:0000256" key="1">
    <source>
        <dbReference type="SAM" id="MobiDB-lite"/>
    </source>
</evidence>
<reference evidence="3 5" key="3">
    <citation type="submission" date="2017-11" db="EMBL/GenBank/DDBJ databases">
        <title>De-novo sequencing of pomegranate (Punica granatum L.) genome.</title>
        <authorList>
            <person name="Akparov Z."/>
            <person name="Amiraslanov A."/>
            <person name="Hajiyeva S."/>
            <person name="Abbasov M."/>
            <person name="Kaur K."/>
            <person name="Hamwieh A."/>
            <person name="Solovyev V."/>
            <person name="Salamov A."/>
            <person name="Braich B."/>
            <person name="Kosarev P."/>
            <person name="Mahmoud A."/>
            <person name="Hajiyev E."/>
            <person name="Babayeva S."/>
            <person name="Izzatullayeva V."/>
            <person name="Mammadov A."/>
            <person name="Mammadov A."/>
            <person name="Sharifova S."/>
            <person name="Ojaghi J."/>
            <person name="Eynullazada K."/>
            <person name="Bayramov B."/>
            <person name="Abdulazimova A."/>
            <person name="Shahmuradov I."/>
        </authorList>
    </citation>
    <scope>NUCLEOTIDE SEQUENCE [LARGE SCALE GENOMIC DNA]</scope>
    <source>
        <strain evidence="3">AG2017</strain>
        <strain evidence="5">cv. AG2017</strain>
        <tissue evidence="3">Leaf</tissue>
    </source>
</reference>
<reference evidence="4" key="1">
    <citation type="journal article" date="2017" name="Plant J.">
        <title>The pomegranate (Punica granatum L.) genome and the genomics of punicalagin biosynthesis.</title>
        <authorList>
            <person name="Qin G."/>
            <person name="Xu C."/>
            <person name="Ming R."/>
            <person name="Tang H."/>
            <person name="Guyot R."/>
            <person name="Kramer E.M."/>
            <person name="Hu Y."/>
            <person name="Yi X."/>
            <person name="Qi Y."/>
            <person name="Xu X."/>
            <person name="Gao Z."/>
            <person name="Pan H."/>
            <person name="Jian J."/>
            <person name="Tian Y."/>
            <person name="Yue Z."/>
            <person name="Xu Y."/>
        </authorList>
    </citation>
    <scope>NUCLEOTIDE SEQUENCE [LARGE SCALE GENOMIC DNA]</scope>
    <source>
        <strain evidence="4">cv. Dabenzi</strain>
    </source>
</reference>
<evidence type="ECO:0000313" key="4">
    <source>
        <dbReference type="Proteomes" id="UP000197138"/>
    </source>
</evidence>
<name>A0A218VXT9_PUNGR</name>
<dbReference type="PANTHER" id="PTHR35692">
    <property type="entry name" value="F26F24.11"/>
    <property type="match status" value="1"/>
</dbReference>
<sequence length="89" mass="10384">MIPCCFAFPSKKKGRRTRAGTRTSRDTSTEDMEPGWGQNNGMLTDLSTFSVEEQERRLRKAKEEEERARRNAEIMDQFVRQESKRIVVS</sequence>
<comment type="caution">
    <text evidence="2">The sequence shown here is derived from an EMBL/GenBank/DDBJ whole genome shotgun (WGS) entry which is preliminary data.</text>
</comment>
<evidence type="ECO:0000313" key="2">
    <source>
        <dbReference type="EMBL" id="OWM65028.1"/>
    </source>
</evidence>
<protein>
    <submittedName>
        <fullName evidence="2">Uncharacterized protein</fullName>
    </submittedName>
</protein>
<dbReference type="AlphaFoldDB" id="A0A218VXT9"/>
<feature type="compositionally biased region" description="Basic residues" evidence="1">
    <location>
        <begin position="10"/>
        <end position="19"/>
    </location>
</feature>
<gene>
    <name evidence="2" type="ORF">CDL15_Pgr028746</name>
    <name evidence="3" type="ORF">CRG98_035570</name>
</gene>
<accession>A0A218VXT9</accession>
<keyword evidence="5" id="KW-1185">Reference proteome</keyword>
<dbReference type="EMBL" id="PGOL01002956">
    <property type="protein sequence ID" value="PKI44040.1"/>
    <property type="molecule type" value="Genomic_DNA"/>
</dbReference>
<evidence type="ECO:0000313" key="5">
    <source>
        <dbReference type="Proteomes" id="UP000233551"/>
    </source>
</evidence>
<dbReference type="Proteomes" id="UP000197138">
    <property type="component" value="Unassembled WGS sequence"/>
</dbReference>
<dbReference type="PANTHER" id="PTHR35692:SF5">
    <property type="entry name" value="REMORIN C-TERMINAL DOMAIN-CONTAINING PROTEIN"/>
    <property type="match status" value="1"/>
</dbReference>
<proteinExistence type="predicted"/>
<evidence type="ECO:0000313" key="3">
    <source>
        <dbReference type="EMBL" id="PKI44040.1"/>
    </source>
</evidence>
<feature type="region of interest" description="Disordered" evidence="1">
    <location>
        <begin position="8"/>
        <end position="43"/>
    </location>
</feature>
<dbReference type="EMBL" id="MTKT01005739">
    <property type="protein sequence ID" value="OWM65028.1"/>
    <property type="molecule type" value="Genomic_DNA"/>
</dbReference>
<reference evidence="2" key="2">
    <citation type="submission" date="2017-06" db="EMBL/GenBank/DDBJ databases">
        <title>The pomegranate genome and the genomics of punicalagin biosynthesis.</title>
        <authorList>
            <person name="Xu C."/>
        </authorList>
    </citation>
    <scope>NUCLEOTIDE SEQUENCE [LARGE SCALE GENOMIC DNA]</scope>
    <source>
        <tissue evidence="2">Fresh leaf</tissue>
    </source>
</reference>
<organism evidence="2 4">
    <name type="scientific">Punica granatum</name>
    <name type="common">Pomegranate</name>
    <dbReference type="NCBI Taxonomy" id="22663"/>
    <lineage>
        <taxon>Eukaryota</taxon>
        <taxon>Viridiplantae</taxon>
        <taxon>Streptophyta</taxon>
        <taxon>Embryophyta</taxon>
        <taxon>Tracheophyta</taxon>
        <taxon>Spermatophyta</taxon>
        <taxon>Magnoliopsida</taxon>
        <taxon>eudicotyledons</taxon>
        <taxon>Gunneridae</taxon>
        <taxon>Pentapetalae</taxon>
        <taxon>rosids</taxon>
        <taxon>malvids</taxon>
        <taxon>Myrtales</taxon>
        <taxon>Lythraceae</taxon>
        <taxon>Punica</taxon>
    </lineage>
</organism>